<evidence type="ECO:0000313" key="2">
    <source>
        <dbReference type="Proteomes" id="UP001056937"/>
    </source>
</evidence>
<proteinExistence type="predicted"/>
<dbReference type="Proteomes" id="UP001056937">
    <property type="component" value="Chromosome 1"/>
</dbReference>
<organism evidence="1 2">
    <name type="scientific">Sphingomonas morindae</name>
    <dbReference type="NCBI Taxonomy" id="1541170"/>
    <lineage>
        <taxon>Bacteria</taxon>
        <taxon>Pseudomonadati</taxon>
        <taxon>Pseudomonadota</taxon>
        <taxon>Alphaproteobacteria</taxon>
        <taxon>Sphingomonadales</taxon>
        <taxon>Sphingomonadaceae</taxon>
        <taxon>Sphingomonas</taxon>
    </lineage>
</organism>
<gene>
    <name evidence="1" type="ORF">LHA26_11775</name>
</gene>
<keyword evidence="2" id="KW-1185">Reference proteome</keyword>
<dbReference type="RefSeq" id="WP_252165796.1">
    <property type="nucleotide sequence ID" value="NZ_CP084930.1"/>
</dbReference>
<name>A0ABY4X565_9SPHN</name>
<sequence>MSYRIVLAALPALATAPHGLPRDAAPHAVRTEAPRILRLEPFELPMIVNGNISGHLTARLAAEAQDSAALVRLNRTLPVLRAQLLAALLEFGRLHGSSLTAPDAQRLSLMLNSRDFTPQDEVRRVLILDLTCSPS</sequence>
<evidence type="ECO:0000313" key="1">
    <source>
        <dbReference type="EMBL" id="USI71987.1"/>
    </source>
</evidence>
<reference evidence="1" key="1">
    <citation type="journal article" date="2022" name="Toxins">
        <title>Genomic Analysis of Sphingopyxis sp. USTB-05 for Biodegrading Cyanobacterial Hepatotoxins.</title>
        <authorList>
            <person name="Liu C."/>
            <person name="Xu Q."/>
            <person name="Zhao Z."/>
            <person name="Zhang H."/>
            <person name="Liu X."/>
            <person name="Yin C."/>
            <person name="Liu Y."/>
            <person name="Yan H."/>
        </authorList>
    </citation>
    <scope>NUCLEOTIDE SEQUENCE</scope>
    <source>
        <strain evidence="1">NBD5</strain>
    </source>
</reference>
<accession>A0ABY4X565</accession>
<dbReference type="EMBL" id="CP084930">
    <property type="protein sequence ID" value="USI71987.1"/>
    <property type="molecule type" value="Genomic_DNA"/>
</dbReference>
<protein>
    <submittedName>
        <fullName evidence="1">Uncharacterized protein</fullName>
    </submittedName>
</protein>